<evidence type="ECO:0000313" key="13">
    <source>
        <dbReference type="Proteomes" id="UP001595715"/>
    </source>
</evidence>
<evidence type="ECO:0000256" key="8">
    <source>
        <dbReference type="ARBA" id="ARBA00023277"/>
    </source>
</evidence>
<feature type="binding site" evidence="9">
    <location>
        <position position="184"/>
    </location>
    <ligand>
        <name>ATP</name>
        <dbReference type="ChEBI" id="CHEBI:30616"/>
    </ligand>
</feature>
<keyword evidence="13" id="KW-1185">Reference proteome</keyword>
<dbReference type="InterPro" id="IPR011877">
    <property type="entry name" value="Ribokinase"/>
</dbReference>
<comment type="subunit">
    <text evidence="9">Homodimer.</text>
</comment>
<feature type="binding site" evidence="9">
    <location>
        <position position="254"/>
    </location>
    <ligand>
        <name>substrate</name>
    </ligand>
</feature>
<organism evidence="12 13">
    <name type="scientific">Paenibacillus xanthanilyticus</name>
    <dbReference type="NCBI Taxonomy" id="1783531"/>
    <lineage>
        <taxon>Bacteria</taxon>
        <taxon>Bacillati</taxon>
        <taxon>Bacillota</taxon>
        <taxon>Bacilli</taxon>
        <taxon>Bacillales</taxon>
        <taxon>Paenibacillaceae</taxon>
        <taxon>Paenibacillus</taxon>
    </lineage>
</organism>
<evidence type="ECO:0000256" key="10">
    <source>
        <dbReference type="NCBIfam" id="TIGR02152"/>
    </source>
</evidence>
<evidence type="ECO:0000256" key="9">
    <source>
        <dbReference type="HAMAP-Rule" id="MF_01987"/>
    </source>
</evidence>
<keyword evidence="8 9" id="KW-0119">Carbohydrate metabolism</keyword>
<dbReference type="HAMAP" id="MF_01987">
    <property type="entry name" value="Ribokinase"/>
    <property type="match status" value="1"/>
</dbReference>
<reference evidence="13" key="1">
    <citation type="journal article" date="2019" name="Int. J. Syst. Evol. Microbiol.">
        <title>The Global Catalogue of Microorganisms (GCM) 10K type strain sequencing project: providing services to taxonomists for standard genome sequencing and annotation.</title>
        <authorList>
            <consortium name="The Broad Institute Genomics Platform"/>
            <consortium name="The Broad Institute Genome Sequencing Center for Infectious Disease"/>
            <person name="Wu L."/>
            <person name="Ma J."/>
        </authorList>
    </citation>
    <scope>NUCLEOTIDE SEQUENCE [LARGE SCALE GENOMIC DNA]</scope>
    <source>
        <strain evidence="13">IBRC-M 10987</strain>
    </source>
</reference>
<dbReference type="PANTHER" id="PTHR10584">
    <property type="entry name" value="SUGAR KINASE"/>
    <property type="match status" value="1"/>
</dbReference>
<comment type="caution">
    <text evidence="9">Lacks conserved residue(s) required for the propagation of feature annotation.</text>
</comment>
<dbReference type="InterPro" id="IPR011611">
    <property type="entry name" value="PfkB_dom"/>
</dbReference>
<evidence type="ECO:0000256" key="7">
    <source>
        <dbReference type="ARBA" id="ARBA00022958"/>
    </source>
</evidence>
<keyword evidence="3 9" id="KW-0547">Nucleotide-binding</keyword>
<dbReference type="GO" id="GO:0004747">
    <property type="term" value="F:ribokinase activity"/>
    <property type="evidence" value="ECO:0007669"/>
    <property type="project" value="UniProtKB-EC"/>
</dbReference>
<keyword evidence="1 9" id="KW-0808">Transferase</keyword>
<feature type="binding site" evidence="9">
    <location>
        <position position="140"/>
    </location>
    <ligand>
        <name>substrate</name>
    </ligand>
</feature>
<dbReference type="PANTHER" id="PTHR10584:SF166">
    <property type="entry name" value="RIBOKINASE"/>
    <property type="match status" value="1"/>
</dbReference>
<feature type="binding site" evidence="9">
    <location>
        <position position="250"/>
    </location>
    <ligand>
        <name>K(+)</name>
        <dbReference type="ChEBI" id="CHEBI:29103"/>
    </ligand>
</feature>
<keyword evidence="4 9" id="KW-0418">Kinase</keyword>
<evidence type="ECO:0000313" key="12">
    <source>
        <dbReference type="EMBL" id="MFC4102679.1"/>
    </source>
</evidence>
<dbReference type="SUPFAM" id="SSF53613">
    <property type="entry name" value="Ribokinase-like"/>
    <property type="match status" value="1"/>
</dbReference>
<comment type="cofactor">
    <cofactor evidence="9">
        <name>Mg(2+)</name>
        <dbReference type="ChEBI" id="CHEBI:18420"/>
    </cofactor>
    <text evidence="9">Requires a divalent cation, most likely magnesium in vivo, as an electrophilic catalyst to aid phosphoryl group transfer. It is the chelate of the metal and the nucleotide that is the actual substrate.</text>
</comment>
<dbReference type="Proteomes" id="UP001595715">
    <property type="component" value="Unassembled WGS sequence"/>
</dbReference>
<dbReference type="PRINTS" id="PR00990">
    <property type="entry name" value="RIBOKINASE"/>
</dbReference>
<proteinExistence type="inferred from homology"/>
<keyword evidence="2 9" id="KW-0479">Metal-binding</keyword>
<comment type="function">
    <text evidence="9">Catalyzes the phosphorylation of ribose at O-5 in a reaction requiring ATP and magnesium. The resulting D-ribose-5-phosphate can then be used either for sythesis of nucleotides, histidine, and tryptophan, or as a component of the pentose phosphate pathway.</text>
</comment>
<dbReference type="InterPro" id="IPR002139">
    <property type="entry name" value="Ribo/fructo_kinase"/>
</dbReference>
<accession>A0ABV8K9K4</accession>
<comment type="pathway">
    <text evidence="9">Carbohydrate metabolism; D-ribose degradation; D-ribose 5-phosphate from beta-D-ribopyranose: step 2/2.</text>
</comment>
<comment type="subcellular location">
    <subcellularLocation>
        <location evidence="9">Cytoplasm</location>
    </subcellularLocation>
</comment>
<feature type="binding site" evidence="9">
    <location>
        <position position="289"/>
    </location>
    <ligand>
        <name>K(+)</name>
        <dbReference type="ChEBI" id="CHEBI:29103"/>
    </ligand>
</feature>
<feature type="binding site" evidence="9">
    <location>
        <begin position="40"/>
        <end position="44"/>
    </location>
    <ligand>
        <name>substrate</name>
    </ligand>
</feature>
<dbReference type="RefSeq" id="WP_377721297.1">
    <property type="nucleotide sequence ID" value="NZ_JBHSAM010000034.1"/>
</dbReference>
<evidence type="ECO:0000256" key="1">
    <source>
        <dbReference type="ARBA" id="ARBA00022679"/>
    </source>
</evidence>
<dbReference type="Gene3D" id="3.40.1190.20">
    <property type="match status" value="1"/>
</dbReference>
<dbReference type="EC" id="2.7.1.15" evidence="9 10"/>
<evidence type="ECO:0000259" key="11">
    <source>
        <dbReference type="Pfam" id="PF00294"/>
    </source>
</evidence>
<feature type="binding site" evidence="9">
    <location>
        <begin position="253"/>
        <end position="254"/>
    </location>
    <ligand>
        <name>ATP</name>
        <dbReference type="ChEBI" id="CHEBI:30616"/>
    </ligand>
</feature>
<evidence type="ECO:0000256" key="6">
    <source>
        <dbReference type="ARBA" id="ARBA00022842"/>
    </source>
</evidence>
<evidence type="ECO:0000256" key="2">
    <source>
        <dbReference type="ARBA" id="ARBA00022723"/>
    </source>
</evidence>
<comment type="similarity">
    <text evidence="9">Belongs to the carbohydrate kinase PfkB family. Ribokinase subfamily.</text>
</comment>
<comment type="catalytic activity">
    <reaction evidence="9">
        <text>D-ribose + ATP = D-ribose 5-phosphate + ADP + H(+)</text>
        <dbReference type="Rhea" id="RHEA:13697"/>
        <dbReference type="ChEBI" id="CHEBI:15378"/>
        <dbReference type="ChEBI" id="CHEBI:30616"/>
        <dbReference type="ChEBI" id="CHEBI:47013"/>
        <dbReference type="ChEBI" id="CHEBI:78346"/>
        <dbReference type="ChEBI" id="CHEBI:456216"/>
        <dbReference type="EC" id="2.7.1.15"/>
    </reaction>
</comment>
<protein>
    <recommendedName>
        <fullName evidence="9 10">Ribokinase</fullName>
        <shortName evidence="9">RK</shortName>
        <ecNumber evidence="9 10">2.7.1.15</ecNumber>
    </recommendedName>
</protein>
<keyword evidence="5 9" id="KW-0067">ATP-binding</keyword>
<evidence type="ECO:0000256" key="4">
    <source>
        <dbReference type="ARBA" id="ARBA00022777"/>
    </source>
</evidence>
<sequence length="306" mass="31981">MKPRIAVVGSMNMDIVVTMLRMPQVGETVQGSAIHYVPGGKGANQSAAAARLGADVRMIGAVGTDPFGQKLTANLQAFNIDHKGIEALDDVQTGTAVILHAQEDNCIVVTPGANSRCTPDLVRRHRAIIEQADLLLVQLEIPLESVLEALRIARGAGVMTILNPAPAVSLPFELLSLVDILTPNETEFALLSNEPVARTDEMLKKQLAAWRSRFEGKVIVTRGRKGSSYLDDAGEMRTAAALEVAVADTTGAGDAFNGALGYGLASGCALGDAVDFGARAASRSVMGFGAQGALPTLAEVEATYGS</sequence>
<gene>
    <name evidence="9 12" type="primary">rbsK</name>
    <name evidence="12" type="ORF">ACFOZ8_23950</name>
</gene>
<feature type="binding site" evidence="9">
    <location>
        <position position="284"/>
    </location>
    <ligand>
        <name>K(+)</name>
        <dbReference type="ChEBI" id="CHEBI:29103"/>
    </ligand>
</feature>
<dbReference type="NCBIfam" id="TIGR02152">
    <property type="entry name" value="D_ribokin_bact"/>
    <property type="match status" value="1"/>
</dbReference>
<name>A0ABV8K9K4_9BACL</name>
<feature type="binding site" evidence="9">
    <location>
        <begin position="12"/>
        <end position="14"/>
    </location>
    <ligand>
        <name>substrate</name>
    </ligand>
</feature>
<feature type="binding site" evidence="9">
    <location>
        <position position="248"/>
    </location>
    <ligand>
        <name>K(+)</name>
        <dbReference type="ChEBI" id="CHEBI:29103"/>
    </ligand>
</feature>
<dbReference type="CDD" id="cd01174">
    <property type="entry name" value="ribokinase"/>
    <property type="match status" value="1"/>
</dbReference>
<feature type="active site" description="Proton acceptor" evidence="9">
    <location>
        <position position="254"/>
    </location>
</feature>
<keyword evidence="7 9" id="KW-0630">Potassium</keyword>
<feature type="binding site" evidence="9">
    <location>
        <position position="287"/>
    </location>
    <ligand>
        <name>K(+)</name>
        <dbReference type="ChEBI" id="CHEBI:29103"/>
    </ligand>
</feature>
<dbReference type="InterPro" id="IPR029056">
    <property type="entry name" value="Ribokinase-like"/>
</dbReference>
<keyword evidence="6 9" id="KW-0460">Magnesium</keyword>
<evidence type="ECO:0000256" key="3">
    <source>
        <dbReference type="ARBA" id="ARBA00022741"/>
    </source>
</evidence>
<dbReference type="EMBL" id="JBHSAM010000034">
    <property type="protein sequence ID" value="MFC4102679.1"/>
    <property type="molecule type" value="Genomic_DNA"/>
</dbReference>
<comment type="activity regulation">
    <text evidence="9">Activated by a monovalent cation that binds near, but not in, the active site. The most likely occupant of the site in vivo is potassium. Ion binding induces a conformational change that may alter substrate affinity.</text>
</comment>
<evidence type="ECO:0000256" key="5">
    <source>
        <dbReference type="ARBA" id="ARBA00022840"/>
    </source>
</evidence>
<comment type="caution">
    <text evidence="12">The sequence shown here is derived from an EMBL/GenBank/DDBJ whole genome shotgun (WGS) entry which is preliminary data.</text>
</comment>
<feature type="domain" description="Carbohydrate kinase PfkB" evidence="11">
    <location>
        <begin position="4"/>
        <end position="296"/>
    </location>
</feature>
<feature type="binding site" evidence="9">
    <location>
        <begin position="221"/>
        <end position="226"/>
    </location>
    <ligand>
        <name>ATP</name>
        <dbReference type="ChEBI" id="CHEBI:30616"/>
    </ligand>
</feature>
<dbReference type="Pfam" id="PF00294">
    <property type="entry name" value="PfkB"/>
    <property type="match status" value="1"/>
</dbReference>
<keyword evidence="9" id="KW-0963">Cytoplasm</keyword>